<dbReference type="EC" id="2.4.99.23" evidence="10"/>
<dbReference type="CDD" id="cd03789">
    <property type="entry name" value="GT9_LPS_heptosyltransferase"/>
    <property type="match status" value="1"/>
</dbReference>
<dbReference type="Pfam" id="PF01075">
    <property type="entry name" value="Glyco_transf_9"/>
    <property type="match status" value="1"/>
</dbReference>
<keyword evidence="3" id="KW-1003">Cell membrane</keyword>
<evidence type="ECO:0000313" key="14">
    <source>
        <dbReference type="EMBL" id="SUT94549.1"/>
    </source>
</evidence>
<keyword evidence="7" id="KW-0448">Lipopolysaccharide biosynthesis</keyword>
<comment type="catalytic activity">
    <reaction evidence="13">
        <text>an alpha-Kdo-(2-&gt;4)-alpha-Kdo-(2-&gt;6)-lipid A + ADP-L-glycero-beta-D-manno-heptose = an L-alpha-D-Hep-(1-&gt;5)-[alpha-Kdo-(2-&gt;4)]-alpha-Kdo-(2-&gt;6)-lipid A + ADP + H(+)</text>
        <dbReference type="Rhea" id="RHEA:74067"/>
        <dbReference type="ChEBI" id="CHEBI:15378"/>
        <dbReference type="ChEBI" id="CHEBI:61506"/>
        <dbReference type="ChEBI" id="CHEBI:176431"/>
        <dbReference type="ChEBI" id="CHEBI:193068"/>
        <dbReference type="ChEBI" id="CHEBI:456216"/>
        <dbReference type="EC" id="2.4.99.23"/>
    </reaction>
</comment>
<keyword evidence="5" id="KW-0328">Glycosyltransferase</keyword>
<reference evidence="14 15" key="1">
    <citation type="submission" date="2018-06" db="EMBL/GenBank/DDBJ databases">
        <authorList>
            <consortium name="Pathogen Informatics"/>
            <person name="Doyle S."/>
        </authorList>
    </citation>
    <scope>NUCLEOTIDE SEQUENCE [LARGE SCALE GENOMIC DNA]</scope>
    <source>
        <strain evidence="14 15">NCTC4191</strain>
    </source>
</reference>
<dbReference type="AlphaFoldDB" id="A0A380U0Q4"/>
<gene>
    <name evidence="14" type="primary">rfaC_2</name>
    <name evidence="14" type="ORF">NCTC4191_01619</name>
</gene>
<name>A0A380U0Q4_ACTLI</name>
<comment type="pathway">
    <text evidence="2">Bacterial outer membrane biogenesis; LPS core biosynthesis.</text>
</comment>
<keyword evidence="15" id="KW-1185">Reference proteome</keyword>
<dbReference type="PANTHER" id="PTHR30160:SF19">
    <property type="entry name" value="LIPOPOLYSACCHARIDE HEPTOSYLTRANSFERASE 1"/>
    <property type="match status" value="1"/>
</dbReference>
<organism evidence="14 15">
    <name type="scientific">Actinobacillus lignieresii</name>
    <dbReference type="NCBI Taxonomy" id="720"/>
    <lineage>
        <taxon>Bacteria</taxon>
        <taxon>Pseudomonadati</taxon>
        <taxon>Pseudomonadota</taxon>
        <taxon>Gammaproteobacteria</taxon>
        <taxon>Pasteurellales</taxon>
        <taxon>Pasteurellaceae</taxon>
        <taxon>Actinobacillus</taxon>
    </lineage>
</organism>
<evidence type="ECO:0000256" key="1">
    <source>
        <dbReference type="ARBA" id="ARBA00004515"/>
    </source>
</evidence>
<evidence type="ECO:0000256" key="6">
    <source>
        <dbReference type="ARBA" id="ARBA00022679"/>
    </source>
</evidence>
<dbReference type="PANTHER" id="PTHR30160">
    <property type="entry name" value="TETRAACYLDISACCHARIDE 4'-KINASE-RELATED"/>
    <property type="match status" value="1"/>
</dbReference>
<dbReference type="InterPro" id="IPR002201">
    <property type="entry name" value="Glyco_trans_9"/>
</dbReference>
<evidence type="ECO:0000256" key="2">
    <source>
        <dbReference type="ARBA" id="ARBA00004713"/>
    </source>
</evidence>
<dbReference type="GO" id="GO:0009244">
    <property type="term" value="P:lipopolysaccharide core region biosynthetic process"/>
    <property type="evidence" value="ECO:0007669"/>
    <property type="project" value="InterPro"/>
</dbReference>
<evidence type="ECO:0000256" key="13">
    <source>
        <dbReference type="ARBA" id="ARBA00049201"/>
    </source>
</evidence>
<evidence type="ECO:0000256" key="4">
    <source>
        <dbReference type="ARBA" id="ARBA00022519"/>
    </source>
</evidence>
<dbReference type="SUPFAM" id="SSF53756">
    <property type="entry name" value="UDP-Glycosyltransferase/glycogen phosphorylase"/>
    <property type="match status" value="1"/>
</dbReference>
<evidence type="ECO:0000256" key="5">
    <source>
        <dbReference type="ARBA" id="ARBA00022676"/>
    </source>
</evidence>
<accession>A0A380U0Q4</accession>
<dbReference type="InterPro" id="IPR011908">
    <property type="entry name" value="LipoPS_heptosylTferase-I"/>
</dbReference>
<evidence type="ECO:0000256" key="11">
    <source>
        <dbReference type="ARBA" id="ARBA00044190"/>
    </source>
</evidence>
<protein>
    <recommendedName>
        <fullName evidence="11">Lipopolysaccharide heptosyltransferase 1</fullName>
        <ecNumber evidence="10">2.4.99.23</ecNumber>
    </recommendedName>
    <alternativeName>
        <fullName evidence="12">ADP-heptose:lipopolysaccharide heptosyltransferase I</fullName>
    </alternativeName>
</protein>
<proteinExistence type="inferred from homology"/>
<dbReference type="NCBIfam" id="NF008204">
    <property type="entry name" value="PRK10964.1"/>
    <property type="match status" value="1"/>
</dbReference>
<dbReference type="GO" id="GO:0005886">
    <property type="term" value="C:plasma membrane"/>
    <property type="evidence" value="ECO:0007669"/>
    <property type="project" value="UniProtKB-SubCell"/>
</dbReference>
<dbReference type="GO" id="GO:0008713">
    <property type="term" value="F:ADP-heptose-lipopolysaccharide heptosyltransferase activity"/>
    <property type="evidence" value="ECO:0007669"/>
    <property type="project" value="TreeGrafter"/>
</dbReference>
<dbReference type="InterPro" id="IPR051199">
    <property type="entry name" value="LPS_LOS_Heptosyltrfase"/>
</dbReference>
<dbReference type="Proteomes" id="UP000254253">
    <property type="component" value="Unassembled WGS sequence"/>
</dbReference>
<dbReference type="GO" id="GO:0005829">
    <property type="term" value="C:cytosol"/>
    <property type="evidence" value="ECO:0007669"/>
    <property type="project" value="TreeGrafter"/>
</dbReference>
<evidence type="ECO:0000256" key="8">
    <source>
        <dbReference type="ARBA" id="ARBA00023136"/>
    </source>
</evidence>
<sequence>MKDKEMKVLVVKTSSMGDVIHTLPALTDAKNAISNIQFDWAVEENFSEIPHWHSAVDKVIPLAIRRWRKNLCKRQTWLEWQHYLKQLRSKEYDAVIDAQGLIKSAVLVTKQVKGTKYGYDKHSAREGLSSLFYDQAFHIAYRQHAVERIRKLFANALNYPLPDELGDYGIASHFTKKSGNSTAYLLAIHATTRADKHWKEDYWREVIQELSVQGVEVRLPWGNAQEKARAIRLAQANTNVTVLPKLSLTELAEQIAGAKAVLSVDTGLSHLAAALDKPNVILYGATDPKLIGAYGKNQHYLTGHGMANILPYRVLQTLETLITE</sequence>
<evidence type="ECO:0000256" key="7">
    <source>
        <dbReference type="ARBA" id="ARBA00022985"/>
    </source>
</evidence>
<evidence type="ECO:0000313" key="15">
    <source>
        <dbReference type="Proteomes" id="UP000254253"/>
    </source>
</evidence>
<evidence type="ECO:0000256" key="3">
    <source>
        <dbReference type="ARBA" id="ARBA00022475"/>
    </source>
</evidence>
<comment type="similarity">
    <text evidence="9">Belongs to the glycosyltransferase 9 family.</text>
</comment>
<dbReference type="EMBL" id="UFRN01000002">
    <property type="protein sequence ID" value="SUT94549.1"/>
    <property type="molecule type" value="Genomic_DNA"/>
</dbReference>
<evidence type="ECO:0000256" key="12">
    <source>
        <dbReference type="ARBA" id="ARBA00044330"/>
    </source>
</evidence>
<dbReference type="Gene3D" id="3.40.50.2000">
    <property type="entry name" value="Glycogen Phosphorylase B"/>
    <property type="match status" value="2"/>
</dbReference>
<keyword evidence="6 14" id="KW-0808">Transferase</keyword>
<comment type="subcellular location">
    <subcellularLocation>
        <location evidence="1">Cell inner membrane</location>
        <topology evidence="1">Peripheral membrane protein</topology>
        <orientation evidence="1">Cytoplasmic side</orientation>
    </subcellularLocation>
</comment>
<keyword evidence="4" id="KW-0997">Cell inner membrane</keyword>
<evidence type="ECO:0000256" key="10">
    <source>
        <dbReference type="ARBA" id="ARBA00044041"/>
    </source>
</evidence>
<dbReference type="NCBIfam" id="TIGR02193">
    <property type="entry name" value="heptsyl_trn_I"/>
    <property type="match status" value="1"/>
</dbReference>
<keyword evidence="8" id="KW-0472">Membrane</keyword>
<evidence type="ECO:0000256" key="9">
    <source>
        <dbReference type="ARBA" id="ARBA00043995"/>
    </source>
</evidence>